<organism evidence="1">
    <name type="scientific">Chromera velia CCMP2878</name>
    <dbReference type="NCBI Taxonomy" id="1169474"/>
    <lineage>
        <taxon>Eukaryota</taxon>
        <taxon>Sar</taxon>
        <taxon>Alveolata</taxon>
        <taxon>Colpodellida</taxon>
        <taxon>Chromeraceae</taxon>
        <taxon>Chromera</taxon>
    </lineage>
</organism>
<name>A0A0G4HN85_9ALVE</name>
<dbReference type="AlphaFoldDB" id="A0A0G4HN85"/>
<dbReference type="EMBL" id="CDMZ01003250">
    <property type="protein sequence ID" value="CEM45700.1"/>
    <property type="molecule type" value="Genomic_DNA"/>
</dbReference>
<proteinExistence type="predicted"/>
<reference evidence="1" key="1">
    <citation type="submission" date="2014-11" db="EMBL/GenBank/DDBJ databases">
        <authorList>
            <person name="Otto D Thomas"/>
            <person name="Naeem Raeece"/>
        </authorList>
    </citation>
    <scope>NUCLEOTIDE SEQUENCE</scope>
</reference>
<protein>
    <submittedName>
        <fullName evidence="1">Uncharacterized protein</fullName>
    </submittedName>
</protein>
<sequence length="119" mass="12525">MGSGIWWIQKPGEQTERSALLPAVSPSTAAAAVGTKEVLVVPRHEPLQEELCAQACGAAQNRALPLGSPSPQPRSQQKPAAAVFLVLLWGTGREMTTLRGAECSAFPQRAGFQSLCVAC</sequence>
<accession>A0A0G4HN85</accession>
<evidence type="ECO:0000313" key="1">
    <source>
        <dbReference type="EMBL" id="CEM45700.1"/>
    </source>
</evidence>
<dbReference type="VEuPathDB" id="CryptoDB:Cvel_29429"/>
<gene>
    <name evidence="1" type="ORF">Cvel_29429</name>
</gene>